<dbReference type="Proteomes" id="UP000807769">
    <property type="component" value="Unassembled WGS sequence"/>
</dbReference>
<protein>
    <submittedName>
        <fullName evidence="2">Uncharacterized protein</fullName>
    </submittedName>
</protein>
<feature type="compositionally biased region" description="Basic and acidic residues" evidence="1">
    <location>
        <begin position="180"/>
        <end position="189"/>
    </location>
</feature>
<reference evidence="2" key="1">
    <citation type="journal article" date="2020" name="New Phytol.">
        <title>Comparative genomics reveals dynamic genome evolution in host specialist ectomycorrhizal fungi.</title>
        <authorList>
            <person name="Lofgren L.A."/>
            <person name="Nguyen N.H."/>
            <person name="Vilgalys R."/>
            <person name="Ruytinx J."/>
            <person name="Liao H.L."/>
            <person name="Branco S."/>
            <person name="Kuo A."/>
            <person name="LaButti K."/>
            <person name="Lipzen A."/>
            <person name="Andreopoulos W."/>
            <person name="Pangilinan J."/>
            <person name="Riley R."/>
            <person name="Hundley H."/>
            <person name="Na H."/>
            <person name="Barry K."/>
            <person name="Grigoriev I.V."/>
            <person name="Stajich J.E."/>
            <person name="Kennedy P.G."/>
        </authorList>
    </citation>
    <scope>NUCLEOTIDE SEQUENCE</scope>
    <source>
        <strain evidence="2">MN1</strain>
    </source>
</reference>
<feature type="compositionally biased region" description="Pro residues" evidence="1">
    <location>
        <begin position="164"/>
        <end position="174"/>
    </location>
</feature>
<gene>
    <name evidence="2" type="ORF">BJ212DRAFT_992164</name>
</gene>
<sequence length="189" mass="20959">MGAYADREELTLEEELLYALLDANEVLIMALRMYDDVIRVAEESVAFEISSRDLKMDPRRIEMEYLGQSHHHYGGGSSRTPSPISPPTSRTPSPHTSYTPSPPTSLRQLDPPLVVPSQTHFLPRLSPAHSHYGPPPPYRSTSALLAPPPPPPLGPRSHICLPHPLLPTPLPPPYNTSLITEREGRGRSR</sequence>
<name>A0A9P7DUD3_9AGAM</name>
<dbReference type="EMBL" id="JABBWG010000070">
    <property type="protein sequence ID" value="KAG1803188.1"/>
    <property type="molecule type" value="Genomic_DNA"/>
</dbReference>
<dbReference type="AlphaFoldDB" id="A0A9P7DUD3"/>
<accession>A0A9P7DUD3</accession>
<feature type="compositionally biased region" description="Low complexity" evidence="1">
    <location>
        <begin position="78"/>
        <end position="99"/>
    </location>
</feature>
<evidence type="ECO:0000313" key="3">
    <source>
        <dbReference type="Proteomes" id="UP000807769"/>
    </source>
</evidence>
<organism evidence="2 3">
    <name type="scientific">Suillus subaureus</name>
    <dbReference type="NCBI Taxonomy" id="48587"/>
    <lineage>
        <taxon>Eukaryota</taxon>
        <taxon>Fungi</taxon>
        <taxon>Dikarya</taxon>
        <taxon>Basidiomycota</taxon>
        <taxon>Agaricomycotina</taxon>
        <taxon>Agaricomycetes</taxon>
        <taxon>Agaricomycetidae</taxon>
        <taxon>Boletales</taxon>
        <taxon>Suillineae</taxon>
        <taxon>Suillaceae</taxon>
        <taxon>Suillus</taxon>
    </lineage>
</organism>
<evidence type="ECO:0000313" key="2">
    <source>
        <dbReference type="EMBL" id="KAG1803188.1"/>
    </source>
</evidence>
<comment type="caution">
    <text evidence="2">The sequence shown here is derived from an EMBL/GenBank/DDBJ whole genome shotgun (WGS) entry which is preliminary data.</text>
</comment>
<dbReference type="RefSeq" id="XP_041186471.1">
    <property type="nucleotide sequence ID" value="XM_041344530.1"/>
</dbReference>
<dbReference type="GeneID" id="64638546"/>
<feature type="region of interest" description="Disordered" evidence="1">
    <location>
        <begin position="69"/>
        <end position="111"/>
    </location>
</feature>
<feature type="region of interest" description="Disordered" evidence="1">
    <location>
        <begin position="124"/>
        <end position="189"/>
    </location>
</feature>
<evidence type="ECO:0000256" key="1">
    <source>
        <dbReference type="SAM" id="MobiDB-lite"/>
    </source>
</evidence>
<proteinExistence type="predicted"/>
<keyword evidence="3" id="KW-1185">Reference proteome</keyword>